<accession>A0AC34RPS2</accession>
<organism evidence="1 2">
    <name type="scientific">Panagrolaimus sp. JU765</name>
    <dbReference type="NCBI Taxonomy" id="591449"/>
    <lineage>
        <taxon>Eukaryota</taxon>
        <taxon>Metazoa</taxon>
        <taxon>Ecdysozoa</taxon>
        <taxon>Nematoda</taxon>
        <taxon>Chromadorea</taxon>
        <taxon>Rhabditida</taxon>
        <taxon>Tylenchina</taxon>
        <taxon>Panagrolaimomorpha</taxon>
        <taxon>Panagrolaimoidea</taxon>
        <taxon>Panagrolaimidae</taxon>
        <taxon>Panagrolaimus</taxon>
    </lineage>
</organism>
<proteinExistence type="predicted"/>
<protein>
    <submittedName>
        <fullName evidence="2">Uncharacterized protein</fullName>
    </submittedName>
</protein>
<evidence type="ECO:0000313" key="1">
    <source>
        <dbReference type="Proteomes" id="UP000887576"/>
    </source>
</evidence>
<dbReference type="Proteomes" id="UP000887576">
    <property type="component" value="Unplaced"/>
</dbReference>
<name>A0AC34RPS2_9BILA</name>
<evidence type="ECO:0000313" key="2">
    <source>
        <dbReference type="WBParaSite" id="JU765_v2.g8765.t1"/>
    </source>
</evidence>
<dbReference type="WBParaSite" id="JU765_v2.g8765.t1">
    <property type="protein sequence ID" value="JU765_v2.g8765.t1"/>
    <property type="gene ID" value="JU765_v2.g8765"/>
</dbReference>
<reference evidence="2" key="1">
    <citation type="submission" date="2022-11" db="UniProtKB">
        <authorList>
            <consortium name="WormBaseParasite"/>
        </authorList>
    </citation>
    <scope>IDENTIFICATION</scope>
</reference>
<sequence>MLMRHLVYVLIVLFFVGSNVQTNGTKLRIMETQLVPKLYQCDGSTCGNFTDFNQLPFDELRRLTLYYETTSSNDIQFCFFYGNKTFPRSYAPDCGVPSSVLNTTYEIAFGRDVLSYRYLFHYKDRTKDEGTYDFANIFPTSMITHFGFVGKNVVVKKITAQGWIYNGQSIYPFTKLLAGSDESCEFYISFDQAEVKPFTIYLISEKVVHHFKVVQNPTKVDLICDPGTRIDENEQDPKLDNLQDLRIHIVKNNVTFFIRKLEQRKCTLQSEGPYYIVVPRNLPIKVVKIAQNFLARNILQ</sequence>